<proteinExistence type="predicted"/>
<dbReference type="AlphaFoldDB" id="A0A1R1YGG6"/>
<gene>
    <name evidence="2" type="ORF">AYI70_g505</name>
</gene>
<sequence length="299" mass="33653">MGRSNEALAPASKEHVNAFSEIAQKHLRENEINQEPKKPVRHKKDSGDSLTAYPELIEAHPSIEEEFYRSSLTKEIHKVKSTVAPRLALSNTVTALSTLAATAVEVIELGGQQGPNKADGDPPVKEIDEIQPREPGFYIQLFTIPNKTMGLQTALELRMLNQNVEEQNFNMKTLSYIYRMVLRIDYFTSFDLQDRLMNILPVGIHQNPPPSSIIVYIPIPIYLTSGGGNKHWGYDNEGSENQDTGSSTRGMKNTECWPYGIVTSSEIYHEIQINVDRSPTWTLNAPITYRAQDLFSVHI</sequence>
<feature type="compositionally biased region" description="Basic and acidic residues" evidence="1">
    <location>
        <begin position="23"/>
        <end position="38"/>
    </location>
</feature>
<evidence type="ECO:0000256" key="1">
    <source>
        <dbReference type="SAM" id="MobiDB-lite"/>
    </source>
</evidence>
<keyword evidence="3" id="KW-1185">Reference proteome</keyword>
<dbReference type="EMBL" id="LSSN01000080">
    <property type="protein sequence ID" value="OMJ26007.1"/>
    <property type="molecule type" value="Genomic_DNA"/>
</dbReference>
<evidence type="ECO:0000313" key="2">
    <source>
        <dbReference type="EMBL" id="OMJ26007.1"/>
    </source>
</evidence>
<protein>
    <submittedName>
        <fullName evidence="2">Uncharacterized protein</fullName>
    </submittedName>
</protein>
<organism evidence="2 3">
    <name type="scientific">Smittium culicis</name>
    <dbReference type="NCBI Taxonomy" id="133412"/>
    <lineage>
        <taxon>Eukaryota</taxon>
        <taxon>Fungi</taxon>
        <taxon>Fungi incertae sedis</taxon>
        <taxon>Zoopagomycota</taxon>
        <taxon>Kickxellomycotina</taxon>
        <taxon>Harpellomycetes</taxon>
        <taxon>Harpellales</taxon>
        <taxon>Legeriomycetaceae</taxon>
        <taxon>Smittium</taxon>
    </lineage>
</organism>
<feature type="region of interest" description="Disordered" evidence="1">
    <location>
        <begin position="1"/>
        <end position="48"/>
    </location>
</feature>
<evidence type="ECO:0000313" key="3">
    <source>
        <dbReference type="Proteomes" id="UP000187283"/>
    </source>
</evidence>
<accession>A0A1R1YGG6</accession>
<name>A0A1R1YGG6_9FUNG</name>
<comment type="caution">
    <text evidence="2">The sequence shown here is derived from an EMBL/GenBank/DDBJ whole genome shotgun (WGS) entry which is preliminary data.</text>
</comment>
<dbReference type="Proteomes" id="UP000187283">
    <property type="component" value="Unassembled WGS sequence"/>
</dbReference>
<reference evidence="2 3" key="1">
    <citation type="submission" date="2017-01" db="EMBL/GenBank/DDBJ databases">
        <authorList>
            <person name="Mah S.A."/>
            <person name="Swanson W.J."/>
            <person name="Moy G.W."/>
            <person name="Vacquier V.D."/>
        </authorList>
    </citation>
    <scope>NUCLEOTIDE SEQUENCE [LARGE SCALE GENOMIC DNA]</scope>
    <source>
        <strain evidence="2 3">GSMNP</strain>
    </source>
</reference>